<organism evidence="1 2">
    <name type="scientific">Porites lobata</name>
    <dbReference type="NCBI Taxonomy" id="104759"/>
    <lineage>
        <taxon>Eukaryota</taxon>
        <taxon>Metazoa</taxon>
        <taxon>Cnidaria</taxon>
        <taxon>Anthozoa</taxon>
        <taxon>Hexacorallia</taxon>
        <taxon>Scleractinia</taxon>
        <taxon>Fungiina</taxon>
        <taxon>Poritidae</taxon>
        <taxon>Porites</taxon>
    </lineage>
</organism>
<protein>
    <submittedName>
        <fullName evidence="1">Uncharacterized protein</fullName>
    </submittedName>
</protein>
<dbReference type="SUPFAM" id="SSF53335">
    <property type="entry name" value="S-adenosyl-L-methionine-dependent methyltransferases"/>
    <property type="match status" value="1"/>
</dbReference>
<reference evidence="1 2" key="1">
    <citation type="submission" date="2022-05" db="EMBL/GenBank/DDBJ databases">
        <authorList>
            <consortium name="Genoscope - CEA"/>
            <person name="William W."/>
        </authorList>
    </citation>
    <scope>NUCLEOTIDE SEQUENCE [LARGE SCALE GENOMIC DNA]</scope>
</reference>
<keyword evidence="2" id="KW-1185">Reference proteome</keyword>
<dbReference type="Gene3D" id="3.40.50.150">
    <property type="entry name" value="Vaccinia Virus protein VP39"/>
    <property type="match status" value="1"/>
</dbReference>
<proteinExistence type="predicted"/>
<evidence type="ECO:0000313" key="2">
    <source>
        <dbReference type="Proteomes" id="UP001159405"/>
    </source>
</evidence>
<dbReference type="Proteomes" id="UP001159405">
    <property type="component" value="Unassembled WGS sequence"/>
</dbReference>
<name>A0ABN8PG24_9CNID</name>
<sequence>MAAELGGCSLVSCQEAYVKSLNSFIASLDSKKGNLTLKCLEGHVVPLLSDLFKVHTAEKLPFCVLSVGSGEGSNDLSFIEMLIKSLQGAGIRPWIFQHAIEPDEAKLGSFRAEAEDLRVRLKNRVLGNVDFEWFPMTYDEYIEQTKSKVVKFNVVHFLHSIYYIGPDLETALKHCYEKELGPKGVIFSITPDFNSPYARYGKAFSSEGLILSPGSHYSNKEVIDIAKRNGWKYKECSGESVSCNIAGIFDRSSVEGNLLLDFLTQWKNISQTAGEENLKKILSFWENECTASSHGQKLVTFENRTVMIFKES</sequence>
<accession>A0ABN8PG24</accession>
<dbReference type="InterPro" id="IPR029063">
    <property type="entry name" value="SAM-dependent_MTases_sf"/>
</dbReference>
<gene>
    <name evidence="1" type="ORF">PLOB_00042296</name>
</gene>
<evidence type="ECO:0000313" key="1">
    <source>
        <dbReference type="EMBL" id="CAH3142044.1"/>
    </source>
</evidence>
<dbReference type="EMBL" id="CALNXK010000068">
    <property type="protein sequence ID" value="CAH3142044.1"/>
    <property type="molecule type" value="Genomic_DNA"/>
</dbReference>
<comment type="caution">
    <text evidence="1">The sequence shown here is derived from an EMBL/GenBank/DDBJ whole genome shotgun (WGS) entry which is preliminary data.</text>
</comment>